<proteinExistence type="predicted"/>
<dbReference type="KEGG" id="dax:FDQ92_01005"/>
<reference evidence="1 2" key="1">
    <citation type="submission" date="2019-05" db="EMBL/GenBank/DDBJ databases">
        <title>The Complete Genome Sequence of the n-alkane-degrading Desulfoglaeba alkanexedens ALDC reveals multiple alkylsuccinate synthase gene clusters.</title>
        <authorList>
            <person name="Callaghan A.V."/>
            <person name="Davidova I.A."/>
            <person name="Duncan K.E."/>
            <person name="Morris B."/>
            <person name="McInerney M.J."/>
        </authorList>
    </citation>
    <scope>NUCLEOTIDE SEQUENCE [LARGE SCALE GENOMIC DNA]</scope>
    <source>
        <strain evidence="1 2">ALDC</strain>
    </source>
</reference>
<evidence type="ECO:0008006" key="3">
    <source>
        <dbReference type="Google" id="ProtNLM"/>
    </source>
</evidence>
<dbReference type="Proteomes" id="UP000298602">
    <property type="component" value="Chromosome"/>
</dbReference>
<keyword evidence="2" id="KW-1185">Reference proteome</keyword>
<gene>
    <name evidence="1" type="ORF">FDQ92_01005</name>
</gene>
<organism evidence="1 2">
    <name type="scientific">Desulfoglaeba alkanexedens ALDC</name>
    <dbReference type="NCBI Taxonomy" id="980445"/>
    <lineage>
        <taxon>Bacteria</taxon>
        <taxon>Pseudomonadati</taxon>
        <taxon>Thermodesulfobacteriota</taxon>
        <taxon>Syntrophobacteria</taxon>
        <taxon>Syntrophobacterales</taxon>
        <taxon>Syntrophobacteraceae</taxon>
        <taxon>Desulfoglaeba</taxon>
    </lineage>
</organism>
<evidence type="ECO:0000313" key="1">
    <source>
        <dbReference type="EMBL" id="QCQ20898.1"/>
    </source>
</evidence>
<evidence type="ECO:0000313" key="2">
    <source>
        <dbReference type="Proteomes" id="UP000298602"/>
    </source>
</evidence>
<dbReference type="RefSeq" id="WP_137422868.1">
    <property type="nucleotide sequence ID" value="NZ_CP040098.1"/>
</dbReference>
<dbReference type="SUPFAM" id="SSF109604">
    <property type="entry name" value="HD-domain/PDEase-like"/>
    <property type="match status" value="1"/>
</dbReference>
<dbReference type="OrthoDB" id="5486458at2"/>
<dbReference type="AlphaFoldDB" id="A0A4P8KZK7"/>
<reference evidence="1 2" key="2">
    <citation type="submission" date="2019-05" db="EMBL/GenBank/DDBJ databases">
        <authorList>
            <person name="Suflita J.M."/>
            <person name="Marks C.R."/>
        </authorList>
    </citation>
    <scope>NUCLEOTIDE SEQUENCE [LARGE SCALE GENOMIC DNA]</scope>
    <source>
        <strain evidence="1 2">ALDC</strain>
    </source>
</reference>
<dbReference type="Gene3D" id="1.10.3210.10">
    <property type="entry name" value="Hypothetical protein af1432"/>
    <property type="match status" value="1"/>
</dbReference>
<protein>
    <recommendedName>
        <fullName evidence="3">HDOD domain-containing protein</fullName>
    </recommendedName>
</protein>
<dbReference type="EMBL" id="CP040098">
    <property type="protein sequence ID" value="QCQ20898.1"/>
    <property type="molecule type" value="Genomic_DNA"/>
</dbReference>
<accession>A0A4P8KZK7</accession>
<sequence>MVVSHLAGEICLLHHRRKASMMSTIALLHDIGKSMILLLKRQNPKLHVLIDMLDSGKIGAMLLAKWNIPDTVCLSLEYQHYPEFAPPARIPAETRETVALLHVAHLCVDHLKGSAETLERSPFAAEYLQLVKAGAASVRDLVALQLLPAMEKKFPSLPESVRKLMLSRGDAPAAAGP</sequence>
<name>A0A4P8KZK7_9BACT</name>